<sequence>MLCHFGIFYVSSKNRTHTVILKDAFKRGSLVETHPLINGRNKYIHLMNTVKEDRKSVGMAGLTGQPGNVTLRGMQAEEEADKNGEGASQNGMSNSELDDDKHGQ</sequence>
<dbReference type="EMBL" id="CM042880">
    <property type="protein sequence ID" value="KAI4389378.1"/>
    <property type="molecule type" value="Genomic_DNA"/>
</dbReference>
<evidence type="ECO:0000313" key="1">
    <source>
        <dbReference type="EMBL" id="KAI4389378.1"/>
    </source>
</evidence>
<dbReference type="Proteomes" id="UP001057402">
    <property type="component" value="Chromosome 1"/>
</dbReference>
<accession>A0ACB9SFE4</accession>
<comment type="caution">
    <text evidence="1">The sequence shown here is derived from an EMBL/GenBank/DDBJ whole genome shotgun (WGS) entry which is preliminary data.</text>
</comment>
<name>A0ACB9SFE4_9MYRT</name>
<reference evidence="2" key="1">
    <citation type="journal article" date="2023" name="Front. Plant Sci.">
        <title>Chromosomal-level genome assembly of Melastoma candidum provides insights into trichome evolution.</title>
        <authorList>
            <person name="Zhong Y."/>
            <person name="Wu W."/>
            <person name="Sun C."/>
            <person name="Zou P."/>
            <person name="Liu Y."/>
            <person name="Dai S."/>
            <person name="Zhou R."/>
        </authorList>
    </citation>
    <scope>NUCLEOTIDE SEQUENCE [LARGE SCALE GENOMIC DNA]</scope>
</reference>
<keyword evidence="2" id="KW-1185">Reference proteome</keyword>
<gene>
    <name evidence="1" type="ORF">MLD38_001610</name>
</gene>
<evidence type="ECO:0000313" key="2">
    <source>
        <dbReference type="Proteomes" id="UP001057402"/>
    </source>
</evidence>
<organism evidence="1 2">
    <name type="scientific">Melastoma candidum</name>
    <dbReference type="NCBI Taxonomy" id="119954"/>
    <lineage>
        <taxon>Eukaryota</taxon>
        <taxon>Viridiplantae</taxon>
        <taxon>Streptophyta</taxon>
        <taxon>Embryophyta</taxon>
        <taxon>Tracheophyta</taxon>
        <taxon>Spermatophyta</taxon>
        <taxon>Magnoliopsida</taxon>
        <taxon>eudicotyledons</taxon>
        <taxon>Gunneridae</taxon>
        <taxon>Pentapetalae</taxon>
        <taxon>rosids</taxon>
        <taxon>malvids</taxon>
        <taxon>Myrtales</taxon>
        <taxon>Melastomataceae</taxon>
        <taxon>Melastomatoideae</taxon>
        <taxon>Melastomateae</taxon>
        <taxon>Melastoma</taxon>
    </lineage>
</organism>
<proteinExistence type="predicted"/>
<protein>
    <submittedName>
        <fullName evidence="1">Uncharacterized protein</fullName>
    </submittedName>
</protein>